<comment type="caution">
    <text evidence="3">The sequence shown here is derived from an EMBL/GenBank/DDBJ whole genome shotgun (WGS) entry which is preliminary data.</text>
</comment>
<protein>
    <submittedName>
        <fullName evidence="3">YciI family protein</fullName>
    </submittedName>
</protein>
<accession>A0ABT8LA66</accession>
<reference evidence="3" key="1">
    <citation type="submission" date="2023-06" db="EMBL/GenBank/DDBJ databases">
        <title>Genomic of Agaribacillus aureum.</title>
        <authorList>
            <person name="Wang G."/>
        </authorList>
    </citation>
    <scope>NUCLEOTIDE SEQUENCE</scope>
    <source>
        <strain evidence="3">BMA12</strain>
    </source>
</reference>
<dbReference type="Gene3D" id="3.30.70.1060">
    <property type="entry name" value="Dimeric alpha+beta barrel"/>
    <property type="match status" value="1"/>
</dbReference>
<name>A0ABT8LA66_9BACT</name>
<sequence>MKEFLMILKGNGLATLSPEEMQKLLQQYKQWVADLGDQYVTGQRLENHGALLENKDSIVTDGPFLEPKEIIAGYFLIRAEDQAEANNIALSSPYLGLYTIEVRPLVQPLMH</sequence>
<dbReference type="PANTHER" id="PTHR35174:SF1">
    <property type="entry name" value="BLL0086 PROTEIN"/>
    <property type="match status" value="1"/>
</dbReference>
<dbReference type="PANTHER" id="PTHR35174">
    <property type="entry name" value="BLL7171 PROTEIN-RELATED"/>
    <property type="match status" value="1"/>
</dbReference>
<keyword evidence="4" id="KW-1185">Reference proteome</keyword>
<evidence type="ECO:0000259" key="2">
    <source>
        <dbReference type="Pfam" id="PF03795"/>
    </source>
</evidence>
<dbReference type="RefSeq" id="WP_346759986.1">
    <property type="nucleotide sequence ID" value="NZ_JAUJEB010000005.1"/>
</dbReference>
<evidence type="ECO:0000313" key="3">
    <source>
        <dbReference type="EMBL" id="MDN5214647.1"/>
    </source>
</evidence>
<feature type="domain" description="YCII-related" evidence="2">
    <location>
        <begin position="45"/>
        <end position="106"/>
    </location>
</feature>
<gene>
    <name evidence="3" type="ORF">QQ020_21385</name>
</gene>
<dbReference type="InterPro" id="IPR005545">
    <property type="entry name" value="YCII"/>
</dbReference>
<proteinExistence type="inferred from homology"/>
<dbReference type="InterPro" id="IPR011008">
    <property type="entry name" value="Dimeric_a/b-barrel"/>
</dbReference>
<dbReference type="Pfam" id="PF03795">
    <property type="entry name" value="YCII"/>
    <property type="match status" value="1"/>
</dbReference>
<evidence type="ECO:0000256" key="1">
    <source>
        <dbReference type="ARBA" id="ARBA00007689"/>
    </source>
</evidence>
<organism evidence="3 4">
    <name type="scientific">Agaribacillus aureus</name>
    <dbReference type="NCBI Taxonomy" id="3051825"/>
    <lineage>
        <taxon>Bacteria</taxon>
        <taxon>Pseudomonadati</taxon>
        <taxon>Bacteroidota</taxon>
        <taxon>Cytophagia</taxon>
        <taxon>Cytophagales</taxon>
        <taxon>Splendidivirgaceae</taxon>
        <taxon>Agaribacillus</taxon>
    </lineage>
</organism>
<evidence type="ECO:0000313" key="4">
    <source>
        <dbReference type="Proteomes" id="UP001172083"/>
    </source>
</evidence>
<dbReference type="Proteomes" id="UP001172083">
    <property type="component" value="Unassembled WGS sequence"/>
</dbReference>
<dbReference type="EMBL" id="JAUJEB010000005">
    <property type="protein sequence ID" value="MDN5214647.1"/>
    <property type="molecule type" value="Genomic_DNA"/>
</dbReference>
<comment type="similarity">
    <text evidence="1">Belongs to the YciI family.</text>
</comment>
<dbReference type="SUPFAM" id="SSF54909">
    <property type="entry name" value="Dimeric alpha+beta barrel"/>
    <property type="match status" value="1"/>
</dbReference>